<reference evidence="1" key="1">
    <citation type="submission" date="2021-02" db="EMBL/GenBank/DDBJ databases">
        <authorList>
            <person name="Dougan E. K."/>
            <person name="Rhodes N."/>
            <person name="Thang M."/>
            <person name="Chan C."/>
        </authorList>
    </citation>
    <scope>NUCLEOTIDE SEQUENCE</scope>
</reference>
<evidence type="ECO:0000313" key="1">
    <source>
        <dbReference type="EMBL" id="CAE7471695.1"/>
    </source>
</evidence>
<feature type="non-terminal residue" evidence="1">
    <location>
        <position position="172"/>
    </location>
</feature>
<dbReference type="OrthoDB" id="421762at2759"/>
<dbReference type="EMBL" id="CAJNJA010021216">
    <property type="protein sequence ID" value="CAE7471695.1"/>
    <property type="molecule type" value="Genomic_DNA"/>
</dbReference>
<accession>A0A812SED3</accession>
<dbReference type="Proteomes" id="UP000601435">
    <property type="component" value="Unassembled WGS sequence"/>
</dbReference>
<proteinExistence type="predicted"/>
<evidence type="ECO:0000313" key="2">
    <source>
        <dbReference type="Proteomes" id="UP000601435"/>
    </source>
</evidence>
<sequence length="172" mass="19567">ELDLLYKLSAAGRSNSNVCRNLHRLIQREGLSVAVEISFVNTVVRKRRPLVKKVDVCYPVIYPSSWMKFLLQNHSYLILGGLELEKLQEWQAMLTEFWTLHKLYDHDGAHVMSGCDAAPAHLTVETSAGPINIHFAVVGIKGDWVYLRKEWFNMSSDAPWRSGGKGPTPFKR</sequence>
<name>A0A812SED3_9DINO</name>
<feature type="non-terminal residue" evidence="1">
    <location>
        <position position="1"/>
    </location>
</feature>
<organism evidence="1 2">
    <name type="scientific">Symbiodinium necroappetens</name>
    <dbReference type="NCBI Taxonomy" id="1628268"/>
    <lineage>
        <taxon>Eukaryota</taxon>
        <taxon>Sar</taxon>
        <taxon>Alveolata</taxon>
        <taxon>Dinophyceae</taxon>
        <taxon>Suessiales</taxon>
        <taxon>Symbiodiniaceae</taxon>
        <taxon>Symbiodinium</taxon>
    </lineage>
</organism>
<protein>
    <submittedName>
        <fullName evidence="1">Uncharacterized protein</fullName>
    </submittedName>
</protein>
<comment type="caution">
    <text evidence="1">The sequence shown here is derived from an EMBL/GenBank/DDBJ whole genome shotgun (WGS) entry which is preliminary data.</text>
</comment>
<gene>
    <name evidence="1" type="ORF">SNEC2469_LOCUS13294</name>
</gene>
<dbReference type="AlphaFoldDB" id="A0A812SED3"/>
<keyword evidence="2" id="KW-1185">Reference proteome</keyword>